<proteinExistence type="predicted"/>
<protein>
    <submittedName>
        <fullName evidence="2">Site-specific integrase</fullName>
    </submittedName>
</protein>
<reference evidence="2 3" key="1">
    <citation type="submission" date="2018-09" db="EMBL/GenBank/DDBJ databases">
        <title>Metagenome Assembled Genomes from an Advanced Water Purification Facility.</title>
        <authorList>
            <person name="Stamps B.W."/>
            <person name="Spear J.R."/>
        </authorList>
    </citation>
    <scope>NUCLEOTIDE SEQUENCE [LARGE SCALE GENOMIC DNA]</scope>
    <source>
        <strain evidence="2">Bin_42_2</strain>
    </source>
</reference>
<organism evidence="2 3">
    <name type="scientific">Methylophilus methylotrophus</name>
    <name type="common">Bacterium W3A1</name>
    <dbReference type="NCBI Taxonomy" id="17"/>
    <lineage>
        <taxon>Bacteria</taxon>
        <taxon>Pseudomonadati</taxon>
        <taxon>Pseudomonadota</taxon>
        <taxon>Betaproteobacteria</taxon>
        <taxon>Nitrosomonadales</taxon>
        <taxon>Methylophilaceae</taxon>
        <taxon>Methylophilus</taxon>
    </lineage>
</organism>
<dbReference type="GO" id="GO:0006310">
    <property type="term" value="P:DNA recombination"/>
    <property type="evidence" value="ECO:0007669"/>
    <property type="project" value="UniProtKB-KW"/>
</dbReference>
<dbReference type="GO" id="GO:0003677">
    <property type="term" value="F:DNA binding"/>
    <property type="evidence" value="ECO:0007669"/>
    <property type="project" value="InterPro"/>
</dbReference>
<gene>
    <name evidence="2" type="ORF">E6Q51_01730</name>
</gene>
<sequence>MVTEYASPGRKIQYSFDVGGNKNYQAILFNQLLKEFRIFSNSSGVGVSKVAELEADGEMFKENDGNLANATQKLKDDKNLSSAALIIQADPKLAIKTIRTLVSIRGSLLAYHYFTGAAFPRQLAKSLKDFFIAKTQDAKEFASNLTLDVGDLLSLQTNFQADSAQYKFLTSTIKALEFFRRETAGKDALSDSVTELKFQPSIGDYRPPTSPESALQSAIRTNNLLSYHLSQKGFTSRKQNSGIGNLYPHYHPQELSAEIKNAYRKYVESPTEVGLCYLLCFFLRAHVPRLNMLTFKDEGTGIWFDIDRGQLCWNRATLIGSKHEESIVRVPLPVELVKAIQNKQSAEHTNLSQIFNTPLKQLRREVKAYPWKISKSTHKPFLTRLYSAYGRYILDVCGDENYAAAISADFTLGVTSNFNYMVLKPDRVNQICSRVYRDFGFSGEFLCPLTEDVGSKMGLQSDQAIELIKTHLNNAVDAHRLVHNRSNLKDLENAHNRIVCAVVILLAAFLGLRKAQEYSLNNHTIDLNEGLALITDKGSTSYLSSRLVPLPSIVIEWLHFYKTWLQSLSGRLASMDKQLSIDIASLTTKTCAFGRIPLLFYIDGRRTKSISSKHTSLFLRNTDFASNFGRHLIDMLIRDEAGSVLINAFSGRASPGQEAFGERSGLSVAHACQQLREILDSKIKPFNIPKPPGTTLILNKLKQHRPLGYRPISWKRIVRKMPAKYDERCPFHEQTLLHRQYFQHILEAWFRRQPASNVGNLIISLVICDGVLHHEELVYAVNALLSGTIYLVDQLYFIDVNTDSLGIRRVQLSAITMQLLSGVVQSESGTIEDINLSVIPELTSLISGTPMYKLPLNLNKLLEIARDFYSVYLPGPLREWVAGRQHCRTLYPVAFARHQLNLVEKMQETQSHFRQRPKLKGNSLIQDVLNQATNKQSERGSNEMRLKAIAKGLEVQWHLLQTVHDLVLARYIHYLCTQCLAIKAATTVQTYYYIVKSLLAQVIESVDDEDDLLKVDWEGAYKGGGFTNSENNLSAINYFFRLYGLPEISRMGADPAVASRRYIDTPSNDEVERAVLSLQNDQFSLWQRQSAPMLSLISQVPLRAEDVIHLRLADVVTVEDGTCIVVTHAAGGTKKSTNADRVIFLNQENARALNRIKSQKLGLASDNDHVGLFQSPDSDQPFGGADELLNEIDWALKDVSGSAQLSPHSLRGKVLNSRYAELLKPNPKLSNALELRNSLYELSAEAGHADPNVTIKNYVHCFDTLRRQWVDHLILERYRISPRFLSGLLGIKLDAATKKVQRRFDFLKLKINDQSFRNRIEGFSSLLHKRETAGVQVVTDDELQLKKLCRFLYYREKTTHFEDACLYAGISEKHTQKCEDAFQAMLGIGIHQKFAQGLDLMSTLDFKLTDSLSAYFSQLDVATFTKLSFVMRDLIEKRREWLIPESGHEAISDLLIKPLSTVGIMIKLSVPKSGGSGNLDRAKYYGAGFSNIVLKEKTMFPRRGLISLAFYDQVSFAESNQVSKRLGLFLMALIMNYFIQSMNV</sequence>
<evidence type="ECO:0000313" key="3">
    <source>
        <dbReference type="Proteomes" id="UP000321374"/>
    </source>
</evidence>
<evidence type="ECO:0000256" key="1">
    <source>
        <dbReference type="ARBA" id="ARBA00023172"/>
    </source>
</evidence>
<dbReference type="EMBL" id="SSGG01000032">
    <property type="protein sequence ID" value="TXI38132.1"/>
    <property type="molecule type" value="Genomic_DNA"/>
</dbReference>
<evidence type="ECO:0000313" key="2">
    <source>
        <dbReference type="EMBL" id="TXI38132.1"/>
    </source>
</evidence>
<dbReference type="InterPro" id="IPR013762">
    <property type="entry name" value="Integrase-like_cat_sf"/>
</dbReference>
<dbReference type="InterPro" id="IPR011010">
    <property type="entry name" value="DNA_brk_join_enz"/>
</dbReference>
<dbReference type="Gene3D" id="1.10.443.10">
    <property type="entry name" value="Intergrase catalytic core"/>
    <property type="match status" value="1"/>
</dbReference>
<dbReference type="SUPFAM" id="SSF56349">
    <property type="entry name" value="DNA breaking-rejoining enzymes"/>
    <property type="match status" value="2"/>
</dbReference>
<comment type="caution">
    <text evidence="2">The sequence shown here is derived from an EMBL/GenBank/DDBJ whole genome shotgun (WGS) entry which is preliminary data.</text>
</comment>
<dbReference type="Proteomes" id="UP000321374">
    <property type="component" value="Unassembled WGS sequence"/>
</dbReference>
<keyword evidence="1" id="KW-0233">DNA recombination</keyword>
<dbReference type="GO" id="GO:0015074">
    <property type="term" value="P:DNA integration"/>
    <property type="evidence" value="ECO:0007669"/>
    <property type="project" value="InterPro"/>
</dbReference>
<accession>A0A5C7WME0</accession>
<name>A0A5C7WME0_METME</name>